<evidence type="ECO:0000256" key="2">
    <source>
        <dbReference type="SAM" id="Phobius"/>
    </source>
</evidence>
<dbReference type="KEGG" id="trg:TRUGW13939_08969"/>
<protein>
    <submittedName>
        <fullName evidence="3">Uncharacterized protein</fullName>
    </submittedName>
</protein>
<keyword evidence="2" id="KW-0472">Membrane</keyword>
<reference evidence="4" key="1">
    <citation type="submission" date="2020-06" db="EMBL/GenBank/DDBJ databases">
        <title>A chromosome-scale genome assembly of Talaromyces rugulosus W13939.</title>
        <authorList>
            <person name="Wang B."/>
            <person name="Guo L."/>
            <person name="Ye K."/>
            <person name="Wang L."/>
        </authorList>
    </citation>
    <scope>NUCLEOTIDE SEQUENCE [LARGE SCALE GENOMIC DNA]</scope>
    <source>
        <strain evidence="4">W13939</strain>
    </source>
</reference>
<feature type="transmembrane region" description="Helical" evidence="2">
    <location>
        <begin position="187"/>
        <end position="209"/>
    </location>
</feature>
<feature type="transmembrane region" description="Helical" evidence="2">
    <location>
        <begin position="75"/>
        <end position="93"/>
    </location>
</feature>
<feature type="region of interest" description="Disordered" evidence="1">
    <location>
        <begin position="306"/>
        <end position="336"/>
    </location>
</feature>
<evidence type="ECO:0000313" key="3">
    <source>
        <dbReference type="EMBL" id="QKX61813.1"/>
    </source>
</evidence>
<gene>
    <name evidence="3" type="ORF">TRUGW13939_08969</name>
</gene>
<feature type="transmembrane region" description="Helical" evidence="2">
    <location>
        <begin position="43"/>
        <end position="63"/>
    </location>
</feature>
<feature type="transmembrane region" description="Helical" evidence="2">
    <location>
        <begin position="221"/>
        <end position="242"/>
    </location>
</feature>
<accession>A0A7H8RBB6</accession>
<proteinExistence type="predicted"/>
<dbReference type="Proteomes" id="UP000509510">
    <property type="component" value="Chromosome V"/>
</dbReference>
<organism evidence="3 4">
    <name type="scientific">Talaromyces rugulosus</name>
    <name type="common">Penicillium rugulosum</name>
    <dbReference type="NCBI Taxonomy" id="121627"/>
    <lineage>
        <taxon>Eukaryota</taxon>
        <taxon>Fungi</taxon>
        <taxon>Dikarya</taxon>
        <taxon>Ascomycota</taxon>
        <taxon>Pezizomycotina</taxon>
        <taxon>Eurotiomycetes</taxon>
        <taxon>Eurotiomycetidae</taxon>
        <taxon>Eurotiales</taxon>
        <taxon>Trichocomaceae</taxon>
        <taxon>Talaromyces</taxon>
        <taxon>Talaromyces sect. Islandici</taxon>
    </lineage>
</organism>
<keyword evidence="2" id="KW-0812">Transmembrane</keyword>
<dbReference type="OrthoDB" id="4941332at2759"/>
<name>A0A7H8RBB6_TALRU</name>
<sequence>MQALFLITIFPDANHIVQRIEEHVLEAKEDEALILRKSASEDCTMLAVAAAIVAQVAITALALDKIDQVHWTAKAAFVVSLSTGGLSVFYACLVQQKMSSLFTVEDVKDFFSQPSSSEQLRKLEKELNMLAYQLNKARENERGSEMTTGIYQKLMTIESLVKQFKRDNRWKAASFHSILMVKAPTLLLKYALAAFVIGLGIYYGCLAFNKAEDPGQSPLAIFLFYLISVFLGLLIYYVPAMLKGLETSSLRRYAYLLKDRKRRDTKREEEMLENITRVINSDQPQTHEDDASEDALSWEERFGDVTRPELSPSHTTEIRPSIHRINSGRRSINSTA</sequence>
<dbReference type="GeneID" id="55996453"/>
<keyword evidence="4" id="KW-1185">Reference proteome</keyword>
<keyword evidence="2" id="KW-1133">Transmembrane helix</keyword>
<evidence type="ECO:0000313" key="4">
    <source>
        <dbReference type="Proteomes" id="UP000509510"/>
    </source>
</evidence>
<dbReference type="AlphaFoldDB" id="A0A7H8RBB6"/>
<dbReference type="EMBL" id="CP055902">
    <property type="protein sequence ID" value="QKX61813.1"/>
    <property type="molecule type" value="Genomic_DNA"/>
</dbReference>
<dbReference type="RefSeq" id="XP_035347987.1">
    <property type="nucleotide sequence ID" value="XM_035492094.1"/>
</dbReference>
<evidence type="ECO:0000256" key="1">
    <source>
        <dbReference type="SAM" id="MobiDB-lite"/>
    </source>
</evidence>